<keyword evidence="2" id="KW-1185">Reference proteome</keyword>
<organism evidence="1 2">
    <name type="scientific">Atta colombica</name>
    <dbReference type="NCBI Taxonomy" id="520822"/>
    <lineage>
        <taxon>Eukaryota</taxon>
        <taxon>Metazoa</taxon>
        <taxon>Ecdysozoa</taxon>
        <taxon>Arthropoda</taxon>
        <taxon>Hexapoda</taxon>
        <taxon>Insecta</taxon>
        <taxon>Pterygota</taxon>
        <taxon>Neoptera</taxon>
        <taxon>Endopterygota</taxon>
        <taxon>Hymenoptera</taxon>
        <taxon>Apocrita</taxon>
        <taxon>Aculeata</taxon>
        <taxon>Formicoidea</taxon>
        <taxon>Formicidae</taxon>
        <taxon>Myrmicinae</taxon>
        <taxon>Atta</taxon>
    </lineage>
</organism>
<sequence>MLIIFINATLVSQLEWGSFWFMSTANTHLSIINSILCSAYKMTMGLPKSVASKVYWKFSCQKSFISRISRLMKSFLFKFEMLKESRGEKCSFCNGKIGKNQGIGGKLYENWHTGQEL</sequence>
<dbReference type="EMBL" id="KQ976732">
    <property type="protein sequence ID" value="KYM76163.1"/>
    <property type="molecule type" value="Genomic_DNA"/>
</dbReference>
<accession>A0A195AV96</accession>
<reference evidence="1 2" key="1">
    <citation type="submission" date="2015-09" db="EMBL/GenBank/DDBJ databases">
        <title>Atta colombica WGS genome.</title>
        <authorList>
            <person name="Nygaard S."/>
            <person name="Hu H."/>
            <person name="Boomsma J."/>
            <person name="Zhang G."/>
        </authorList>
    </citation>
    <scope>NUCLEOTIDE SEQUENCE [LARGE SCALE GENOMIC DNA]</scope>
    <source>
        <strain evidence="1">Treedump-2</strain>
        <tissue evidence="1">Whole body</tissue>
    </source>
</reference>
<proteinExistence type="predicted"/>
<protein>
    <submittedName>
        <fullName evidence="1">Uncharacterized protein</fullName>
    </submittedName>
</protein>
<evidence type="ECO:0000313" key="2">
    <source>
        <dbReference type="Proteomes" id="UP000078540"/>
    </source>
</evidence>
<name>A0A195AV96_9HYME</name>
<gene>
    <name evidence="1" type="ORF">ALC53_13419</name>
</gene>
<evidence type="ECO:0000313" key="1">
    <source>
        <dbReference type="EMBL" id="KYM76163.1"/>
    </source>
</evidence>
<dbReference type="AlphaFoldDB" id="A0A195AV96"/>
<dbReference type="Proteomes" id="UP000078540">
    <property type="component" value="Unassembled WGS sequence"/>
</dbReference>